<dbReference type="OrthoDB" id="5481777at2"/>
<accession>A0A5B8YCR5</accession>
<accession>A0A4Y6Q1Q4</accession>
<dbReference type="RefSeq" id="WP_141200975.1">
    <property type="nucleotide sequence ID" value="NZ_CP041186.1"/>
</dbReference>
<sequence length="625" mass="67835">MLRTSEAVVATNLSVSADGEHLFADRWIASTDNEPRHHVASVVIARRSQPLATLAARSLSLSADQRMRIEEPAWHQKEPQIRATSCGFATARPHDKERLSAKSATWLEGHWRVEGMRLVDEVPYLADYTAAEPGPVSGWLPPTIVYSDAIASAEASYLVADWRAAPQIVLAPAHWYGIGMGVMSQVEPSTAGVPALGSFHDLLDVQLRWSQQTDDVRPFALGDGAWGAPYTHLSASVEEVGEATFWQTARIERDALFRTWRLSRAGIALSGPQHVLRLRVFHPEPSARVRTRPEALGAELQLATTHQLGEAGRLDFEAQHVSFLIDDDGSHATLLRAGADRILGSRGAWYLRPALRGWLQTGLGAENVGIGTATSGQVVATADTGVALRGRFESVEHRIEPGLTVARELVGFERLDSDTTPLGPPFPAREADWTLAGVRLDQGLDFSTDVQVDFPAALVFEGGGVDEALEESPWLLGGLALRARGVEMGANAACLEWCDELLWSASAAAELGDFDTLYMVGDSTTTLLRPLQWRGSLDDGWSFIHGFQRRGETAQAHLTHLLSLGWERGRFGTRVQGFLEPEDADAGVAVGNSYSFPELGWSVGLRALVDGDEWGVLVGLITSGN</sequence>
<proteinExistence type="predicted"/>
<reference evidence="1 2" key="1">
    <citation type="submission" date="2019-06" db="EMBL/GenBank/DDBJ databases">
        <title>Persicimonas caeni gen. nov., sp. nov., a predatory bacterium isolated from solar saltern.</title>
        <authorList>
            <person name="Wang S."/>
        </authorList>
    </citation>
    <scope>NUCLEOTIDE SEQUENCE [LARGE SCALE GENOMIC DNA]</scope>
    <source>
        <strain evidence="1 2">YN101</strain>
    </source>
</reference>
<keyword evidence="2" id="KW-1185">Reference proteome</keyword>
<evidence type="ECO:0000313" key="2">
    <source>
        <dbReference type="Proteomes" id="UP000315995"/>
    </source>
</evidence>
<protein>
    <submittedName>
        <fullName evidence="1">Uncharacterized protein</fullName>
    </submittedName>
</protein>
<name>A0A4Y6Q1Q4_PERCE</name>
<dbReference type="Proteomes" id="UP000315995">
    <property type="component" value="Chromosome"/>
</dbReference>
<gene>
    <name evidence="1" type="ORF">FIV42_28440</name>
</gene>
<dbReference type="AlphaFoldDB" id="A0A4Y6Q1Q4"/>
<organism evidence="1 2">
    <name type="scientific">Persicimonas caeni</name>
    <dbReference type="NCBI Taxonomy" id="2292766"/>
    <lineage>
        <taxon>Bacteria</taxon>
        <taxon>Deltaproteobacteria</taxon>
        <taxon>Bradymonadales</taxon>
        <taxon>Bradymonadaceae</taxon>
        <taxon>Persicimonas</taxon>
    </lineage>
</organism>
<dbReference type="EMBL" id="CP041186">
    <property type="protein sequence ID" value="QDG54531.1"/>
    <property type="molecule type" value="Genomic_DNA"/>
</dbReference>
<evidence type="ECO:0000313" key="1">
    <source>
        <dbReference type="EMBL" id="QDG54531.1"/>
    </source>
</evidence>